<dbReference type="InterPro" id="IPR050489">
    <property type="entry name" value="Tyr-tRNA_synthase"/>
</dbReference>
<organism evidence="10 11">
    <name type="scientific">Lasallia pustulata</name>
    <dbReference type="NCBI Taxonomy" id="136370"/>
    <lineage>
        <taxon>Eukaryota</taxon>
        <taxon>Fungi</taxon>
        <taxon>Dikarya</taxon>
        <taxon>Ascomycota</taxon>
        <taxon>Pezizomycotina</taxon>
        <taxon>Lecanoromycetes</taxon>
        <taxon>OSLEUM clade</taxon>
        <taxon>Umbilicariomycetidae</taxon>
        <taxon>Umbilicariales</taxon>
        <taxon>Umbilicariaceae</taxon>
        <taxon>Lasallia</taxon>
    </lineage>
</organism>
<evidence type="ECO:0000256" key="3">
    <source>
        <dbReference type="ARBA" id="ARBA00022741"/>
    </source>
</evidence>
<evidence type="ECO:0000256" key="8">
    <source>
        <dbReference type="ARBA" id="ARBA00048248"/>
    </source>
</evidence>
<dbReference type="OrthoDB" id="41238at2759"/>
<evidence type="ECO:0000256" key="1">
    <source>
        <dbReference type="ARBA" id="ARBA00013160"/>
    </source>
</evidence>
<sequence>MAVPDSVEQRLALIKRRLPEVNGEDLIRILLDEGKRPSCFWATAPTGKPHIGYFIPLTKLADFLEAECEVTVLLVDTYAFLVNYKYPWEQVLQRTEYYRFLVKAVLEAIGVPSSRVRFIESSAYEGTKDFVIDHYKLCALLSQQDCKDTGAEVSASKMFSPMLTPGLQSLAEEYLRADIQFGGLDQRGIFHMAETFLPQLGYQKRAHLMNTMLGSLTGGKMSSSHAPNTKIMFLDGPNTVREKISGAYCKAGEISKNGILPILKEVLIPISELRVQRQKQGQSDQKPFCSTDAPTDTVFSVEPNSNDGGGSRHYKSYDEIEQEFGQKKLDPGALKGAVAEALNQLLAPIRSSYRENKAWREVDKVAYPGEIAMTD</sequence>
<dbReference type="AlphaFoldDB" id="A0A5M8PSY6"/>
<dbReference type="Gene3D" id="3.40.50.620">
    <property type="entry name" value="HUPs"/>
    <property type="match status" value="1"/>
</dbReference>
<dbReference type="EMBL" id="VXIT01000005">
    <property type="protein sequence ID" value="KAA6412696.1"/>
    <property type="molecule type" value="Genomic_DNA"/>
</dbReference>
<evidence type="ECO:0000313" key="10">
    <source>
        <dbReference type="EMBL" id="KAA6412696.1"/>
    </source>
</evidence>
<keyword evidence="6 9" id="KW-0030">Aminoacyl-tRNA synthetase</keyword>
<dbReference type="SUPFAM" id="SSF52374">
    <property type="entry name" value="Nucleotidylyl transferase"/>
    <property type="match status" value="1"/>
</dbReference>
<evidence type="ECO:0000256" key="7">
    <source>
        <dbReference type="ARBA" id="ARBA00033323"/>
    </source>
</evidence>
<keyword evidence="4 9" id="KW-0067">ATP-binding</keyword>
<dbReference type="PANTHER" id="PTHR46264:SF4">
    <property type="entry name" value="TYROSINE--TRNA LIGASE, CYTOPLASMIC"/>
    <property type="match status" value="1"/>
</dbReference>
<protein>
    <recommendedName>
        <fullName evidence="1">tyrosine--tRNA ligase</fullName>
        <ecNumber evidence="1">6.1.1.1</ecNumber>
    </recommendedName>
    <alternativeName>
        <fullName evidence="7">Tyrosyl-tRNA synthetase</fullName>
    </alternativeName>
</protein>
<evidence type="ECO:0000256" key="6">
    <source>
        <dbReference type="ARBA" id="ARBA00023146"/>
    </source>
</evidence>
<evidence type="ECO:0000256" key="5">
    <source>
        <dbReference type="ARBA" id="ARBA00022917"/>
    </source>
</evidence>
<dbReference type="InterPro" id="IPR023617">
    <property type="entry name" value="Tyr-tRNA-ligase_arc/euk-type"/>
</dbReference>
<dbReference type="Proteomes" id="UP000324767">
    <property type="component" value="Unassembled WGS sequence"/>
</dbReference>
<dbReference type="EC" id="6.1.1.1" evidence="1"/>
<dbReference type="InterPro" id="IPR014729">
    <property type="entry name" value="Rossmann-like_a/b/a_fold"/>
</dbReference>
<dbReference type="PANTHER" id="PTHR46264">
    <property type="entry name" value="TYROSINE-TRNA LIGASE"/>
    <property type="match status" value="1"/>
</dbReference>
<dbReference type="PRINTS" id="PR01040">
    <property type="entry name" value="TRNASYNTHTYR"/>
</dbReference>
<keyword evidence="2 9" id="KW-0436">Ligase</keyword>
<dbReference type="Pfam" id="PF00579">
    <property type="entry name" value="tRNA-synt_1b"/>
    <property type="match status" value="1"/>
</dbReference>
<accession>A0A5M8PSY6</accession>
<dbReference type="GO" id="GO:0005524">
    <property type="term" value="F:ATP binding"/>
    <property type="evidence" value="ECO:0007669"/>
    <property type="project" value="UniProtKB-KW"/>
</dbReference>
<comment type="similarity">
    <text evidence="9">Belongs to the class-I aminoacyl-tRNA synthetase family.</text>
</comment>
<dbReference type="InterPro" id="IPR002307">
    <property type="entry name" value="Tyr-tRNA-ligase"/>
</dbReference>
<gene>
    <name evidence="10" type="ORF">FRX48_03688</name>
</gene>
<dbReference type="GO" id="GO:0006437">
    <property type="term" value="P:tyrosyl-tRNA aminoacylation"/>
    <property type="evidence" value="ECO:0007669"/>
    <property type="project" value="InterPro"/>
</dbReference>
<comment type="catalytic activity">
    <reaction evidence="8">
        <text>tRNA(Tyr) + L-tyrosine + ATP = L-tyrosyl-tRNA(Tyr) + AMP + diphosphate + H(+)</text>
        <dbReference type="Rhea" id="RHEA:10220"/>
        <dbReference type="Rhea" id="RHEA-COMP:9706"/>
        <dbReference type="Rhea" id="RHEA-COMP:9707"/>
        <dbReference type="ChEBI" id="CHEBI:15378"/>
        <dbReference type="ChEBI" id="CHEBI:30616"/>
        <dbReference type="ChEBI" id="CHEBI:33019"/>
        <dbReference type="ChEBI" id="CHEBI:58315"/>
        <dbReference type="ChEBI" id="CHEBI:78442"/>
        <dbReference type="ChEBI" id="CHEBI:78536"/>
        <dbReference type="ChEBI" id="CHEBI:456215"/>
        <dbReference type="EC" id="6.1.1.1"/>
    </reaction>
</comment>
<dbReference type="PIRSF" id="PIRSF006588">
    <property type="entry name" value="TyrRS_arch_euk"/>
    <property type="match status" value="1"/>
</dbReference>
<reference evidence="10 11" key="1">
    <citation type="submission" date="2019-09" db="EMBL/GenBank/DDBJ databases">
        <title>The hologenome of the rock-dwelling lichen Lasallia pustulata.</title>
        <authorList>
            <person name="Greshake Tzovaras B."/>
            <person name="Segers F."/>
            <person name="Bicker A."/>
            <person name="Dal Grande F."/>
            <person name="Otte J."/>
            <person name="Hankeln T."/>
            <person name="Schmitt I."/>
            <person name="Ebersberger I."/>
        </authorList>
    </citation>
    <scope>NUCLEOTIDE SEQUENCE [LARGE SCALE GENOMIC DNA]</scope>
    <source>
        <strain evidence="10">A1-1</strain>
    </source>
</reference>
<dbReference type="GO" id="GO:0004831">
    <property type="term" value="F:tyrosine-tRNA ligase activity"/>
    <property type="evidence" value="ECO:0007669"/>
    <property type="project" value="UniProtKB-EC"/>
</dbReference>
<evidence type="ECO:0000256" key="2">
    <source>
        <dbReference type="ARBA" id="ARBA00022598"/>
    </source>
</evidence>
<evidence type="ECO:0000313" key="11">
    <source>
        <dbReference type="Proteomes" id="UP000324767"/>
    </source>
</evidence>
<comment type="caution">
    <text evidence="10">The sequence shown here is derived from an EMBL/GenBank/DDBJ whole genome shotgun (WGS) entry which is preliminary data.</text>
</comment>
<proteinExistence type="inferred from homology"/>
<keyword evidence="5 9" id="KW-0648">Protein biosynthesis</keyword>
<evidence type="ECO:0000256" key="9">
    <source>
        <dbReference type="RuleBase" id="RU363036"/>
    </source>
</evidence>
<evidence type="ECO:0000256" key="4">
    <source>
        <dbReference type="ARBA" id="ARBA00022840"/>
    </source>
</evidence>
<dbReference type="InterPro" id="IPR002305">
    <property type="entry name" value="aa-tRNA-synth_Ic"/>
</dbReference>
<dbReference type="GO" id="GO:0005737">
    <property type="term" value="C:cytoplasm"/>
    <property type="evidence" value="ECO:0007669"/>
    <property type="project" value="TreeGrafter"/>
</dbReference>
<name>A0A5M8PSY6_9LECA</name>
<keyword evidence="3 9" id="KW-0547">Nucleotide-binding</keyword>
<dbReference type="Gene3D" id="1.10.240.10">
    <property type="entry name" value="Tyrosyl-Transfer RNA Synthetase"/>
    <property type="match status" value="1"/>
</dbReference>